<dbReference type="Proteomes" id="UP001370490">
    <property type="component" value="Unassembled WGS sequence"/>
</dbReference>
<proteinExistence type="predicted"/>
<evidence type="ECO:0000313" key="2">
    <source>
        <dbReference type="EMBL" id="KAK6933153.1"/>
    </source>
</evidence>
<protein>
    <submittedName>
        <fullName evidence="2">Uncharacterized protein</fullName>
    </submittedName>
</protein>
<comment type="caution">
    <text evidence="2">The sequence shown here is derived from an EMBL/GenBank/DDBJ whole genome shotgun (WGS) entry which is preliminary data.</text>
</comment>
<accession>A0AAN8ZGJ8</accession>
<dbReference type="EMBL" id="JBAMMX010000009">
    <property type="protein sequence ID" value="KAK6933153.1"/>
    <property type="molecule type" value="Genomic_DNA"/>
</dbReference>
<evidence type="ECO:0000313" key="3">
    <source>
        <dbReference type="Proteomes" id="UP001370490"/>
    </source>
</evidence>
<evidence type="ECO:0000256" key="1">
    <source>
        <dbReference type="SAM" id="MobiDB-lite"/>
    </source>
</evidence>
<feature type="compositionally biased region" description="Polar residues" evidence="1">
    <location>
        <begin position="125"/>
        <end position="141"/>
    </location>
</feature>
<reference evidence="2 3" key="1">
    <citation type="submission" date="2023-12" db="EMBL/GenBank/DDBJ databases">
        <title>A high-quality genome assembly for Dillenia turbinata (Dilleniales).</title>
        <authorList>
            <person name="Chanderbali A."/>
        </authorList>
    </citation>
    <scope>NUCLEOTIDE SEQUENCE [LARGE SCALE GENOMIC DNA]</scope>
    <source>
        <strain evidence="2">LSX21</strain>
        <tissue evidence="2">Leaf</tissue>
    </source>
</reference>
<name>A0AAN8ZGJ8_9MAGN</name>
<dbReference type="AlphaFoldDB" id="A0AAN8ZGJ8"/>
<sequence length="153" mass="17338">MGSSVTRPLPVHIPSWLPKFLDPRTYQTGIEGEKEEMQNRVGGELGKTVERKERELEMGMKRPKIRFRIANSGGGIDLRSGICRGKQEGLYLNLLLVGEQRKNMINPDLDFGMMNSTHENRNLGFRSNPNSNSQHFNTTDKGSMLNFDDEGNQ</sequence>
<organism evidence="2 3">
    <name type="scientific">Dillenia turbinata</name>
    <dbReference type="NCBI Taxonomy" id="194707"/>
    <lineage>
        <taxon>Eukaryota</taxon>
        <taxon>Viridiplantae</taxon>
        <taxon>Streptophyta</taxon>
        <taxon>Embryophyta</taxon>
        <taxon>Tracheophyta</taxon>
        <taxon>Spermatophyta</taxon>
        <taxon>Magnoliopsida</taxon>
        <taxon>eudicotyledons</taxon>
        <taxon>Gunneridae</taxon>
        <taxon>Pentapetalae</taxon>
        <taxon>Dilleniales</taxon>
        <taxon>Dilleniaceae</taxon>
        <taxon>Dillenia</taxon>
    </lineage>
</organism>
<feature type="region of interest" description="Disordered" evidence="1">
    <location>
        <begin position="120"/>
        <end position="153"/>
    </location>
</feature>
<gene>
    <name evidence="2" type="ORF">RJ641_036047</name>
</gene>
<keyword evidence="3" id="KW-1185">Reference proteome</keyword>